<dbReference type="PANTHER" id="PTHR12510">
    <property type="entry name" value="TROPONIN C-AKIN-1 PROTEIN"/>
    <property type="match status" value="1"/>
</dbReference>
<proteinExistence type="inferred from homology"/>
<dbReference type="CDD" id="cd06661">
    <property type="entry name" value="GGCT_like"/>
    <property type="match status" value="1"/>
</dbReference>
<evidence type="ECO:0000313" key="5">
    <source>
        <dbReference type="Proteomes" id="UP001235343"/>
    </source>
</evidence>
<feature type="domain" description="Gamma-glutamylcyclotransferase AIG2-like" evidence="3">
    <location>
        <begin position="5"/>
        <end position="124"/>
    </location>
</feature>
<evidence type="ECO:0000256" key="1">
    <source>
        <dbReference type="ARBA" id="ARBA00008861"/>
    </source>
</evidence>
<evidence type="ECO:0000259" key="3">
    <source>
        <dbReference type="Pfam" id="PF06094"/>
    </source>
</evidence>
<dbReference type="EMBL" id="JASTZU010000058">
    <property type="protein sequence ID" value="MDL4842281.1"/>
    <property type="molecule type" value="Genomic_DNA"/>
</dbReference>
<dbReference type="SUPFAM" id="SSF110857">
    <property type="entry name" value="Gamma-glutamyl cyclotransferase-like"/>
    <property type="match status" value="1"/>
</dbReference>
<accession>A0ABT7L8V1</accession>
<dbReference type="InterPro" id="IPR009288">
    <property type="entry name" value="AIG2-like_dom"/>
</dbReference>
<dbReference type="RefSeq" id="WP_285933565.1">
    <property type="nucleotide sequence ID" value="NZ_JASTZU010000058.1"/>
</dbReference>
<sequence length="132" mass="15523">MRHLVFVYGTLRNKEDNHHYLKDATMVSSECWTYGKLYDVGCGYPAMINDNHNKVYGELYEVNDKELNQLNELEGYEENNPESNLYDRVVKEIYTEGVTYQAFTYIFTAEQISELLEIKSGDWSSHIKSFRI</sequence>
<dbReference type="InterPro" id="IPR039126">
    <property type="entry name" value="GGACT"/>
</dbReference>
<dbReference type="Proteomes" id="UP001235343">
    <property type="component" value="Unassembled WGS sequence"/>
</dbReference>
<reference evidence="4 5" key="1">
    <citation type="submission" date="2023-06" db="EMBL/GenBank/DDBJ databases">
        <title>Aquibacillus rhizosphaerae LR5S19.</title>
        <authorList>
            <person name="Sun J.-Q."/>
        </authorList>
    </citation>
    <scope>NUCLEOTIDE SEQUENCE [LARGE SCALE GENOMIC DNA]</scope>
    <source>
        <strain evidence="4 5">LR5S19</strain>
    </source>
</reference>
<gene>
    <name evidence="4" type="ORF">QQS35_17725</name>
</gene>
<name>A0ABT7L8V1_9BACI</name>
<dbReference type="InterPro" id="IPR013024">
    <property type="entry name" value="GGCT-like"/>
</dbReference>
<dbReference type="PANTHER" id="PTHR12510:SF4">
    <property type="entry name" value="GAMMA-GLUTAMYLAMINECYCLOTRANSFERASE"/>
    <property type="match status" value="1"/>
</dbReference>
<protein>
    <recommendedName>
        <fullName evidence="2">Gamma-glutamylcyclotransferase family protein</fullName>
    </recommendedName>
</protein>
<organism evidence="4 5">
    <name type="scientific">Aquibacillus rhizosphaerae</name>
    <dbReference type="NCBI Taxonomy" id="3051431"/>
    <lineage>
        <taxon>Bacteria</taxon>
        <taxon>Bacillati</taxon>
        <taxon>Bacillota</taxon>
        <taxon>Bacilli</taxon>
        <taxon>Bacillales</taxon>
        <taxon>Bacillaceae</taxon>
        <taxon>Aquibacillus</taxon>
    </lineage>
</organism>
<comment type="similarity">
    <text evidence="1 2">Belongs to the gamma-glutamylcyclotransferase family.</text>
</comment>
<evidence type="ECO:0000256" key="2">
    <source>
        <dbReference type="RuleBase" id="RU367036"/>
    </source>
</evidence>
<dbReference type="Pfam" id="PF06094">
    <property type="entry name" value="GGACT"/>
    <property type="match status" value="1"/>
</dbReference>
<dbReference type="InterPro" id="IPR036568">
    <property type="entry name" value="GGCT-like_sf"/>
</dbReference>
<keyword evidence="5" id="KW-1185">Reference proteome</keyword>
<dbReference type="Gene3D" id="3.10.490.10">
    <property type="entry name" value="Gamma-glutamyl cyclotransferase-like"/>
    <property type="match status" value="1"/>
</dbReference>
<evidence type="ECO:0000313" key="4">
    <source>
        <dbReference type="EMBL" id="MDL4842281.1"/>
    </source>
</evidence>
<comment type="caution">
    <text evidence="4">The sequence shown here is derived from an EMBL/GenBank/DDBJ whole genome shotgun (WGS) entry which is preliminary data.</text>
</comment>